<dbReference type="Proteomes" id="UP000297609">
    <property type="component" value="Unassembled WGS sequence"/>
</dbReference>
<comment type="caution">
    <text evidence="7">The sequence shown here is derived from an EMBL/GenBank/DDBJ whole genome shotgun (WGS) entry which is preliminary data.</text>
</comment>
<feature type="transmembrane region" description="Helical" evidence="5">
    <location>
        <begin position="354"/>
        <end position="375"/>
    </location>
</feature>
<dbReference type="AlphaFoldDB" id="A0A4R9JTS6"/>
<sequence length="638" mass="74773">MFGKETFHKISFVFLCLFFLLSPFSISLSQIFCGLSLLFLFLESIQKKTSPKPPTSFWFWIGLYLSFLITPILHPESFHWQKNVIKSEFGDIWMGFLLLHQTNLKPWEKKQLKRYVYMGGVFLILSGLVSLFSHYRLAPYVMDGFRYLEGKRLPHLLSQIQGISIYLPIGFQSTHLTYGGLLAVYLPSVWEKTYRFLRSETMRSRYWKWALSSIFLSVLSLVFLFLNQSRSIWIGFLLGAVILFQKQKTSFRKLFPWLLGGTFFLLTIFVLFYQTNWLFQRAIDDLFAKRSLENQRIWIHKMNFAILKEDFGLGIGAGMYSERFLDFAIPIVDALPELYYDLLITPKSHAHFDFLHGVLLGGIFACFFSLGFLWTVTRSLEQTKRHLFFFLGVFVVLIAGSFQCFLLDDEVLLPFLGLLALLPNENTKNQNRFSKKQTIRFREMFTATGFRSLPFSFVFLLLWISLSLTVTYLWSRTEDKDLLLHRTRTKDNFPSPLSQLSINGEKTLPLPEGTKDWYFKLAGCLDKEVNFRREPRRREKPIQLQILSENDNTIHLPKTITVEIRKRESFDQDKEYRVQGETVWKTIRFSNVEESIRISVDPKEFTNEAAEFVDFGILYEWEGNSPHLPRIQISGNCE</sequence>
<evidence type="ECO:0000256" key="1">
    <source>
        <dbReference type="ARBA" id="ARBA00004141"/>
    </source>
</evidence>
<dbReference type="Pfam" id="PF04932">
    <property type="entry name" value="Wzy_C"/>
    <property type="match status" value="1"/>
</dbReference>
<feature type="transmembrane region" description="Helical" evidence="5">
    <location>
        <begin position="231"/>
        <end position="247"/>
    </location>
</feature>
<comment type="subcellular location">
    <subcellularLocation>
        <location evidence="1">Membrane</location>
        <topology evidence="1">Multi-pass membrane protein</topology>
    </subcellularLocation>
</comment>
<feature type="transmembrane region" description="Helical" evidence="5">
    <location>
        <begin position="453"/>
        <end position="474"/>
    </location>
</feature>
<evidence type="ECO:0000256" key="4">
    <source>
        <dbReference type="ARBA" id="ARBA00023136"/>
    </source>
</evidence>
<evidence type="ECO:0000259" key="6">
    <source>
        <dbReference type="Pfam" id="PF04932"/>
    </source>
</evidence>
<feature type="transmembrane region" description="Helical" evidence="5">
    <location>
        <begin position="163"/>
        <end position="186"/>
    </location>
</feature>
<feature type="transmembrane region" description="Helical" evidence="5">
    <location>
        <begin position="387"/>
        <end position="408"/>
    </location>
</feature>
<accession>A0A4R9JTS6</accession>
<keyword evidence="4 5" id="KW-0472">Membrane</keyword>
<evidence type="ECO:0000256" key="3">
    <source>
        <dbReference type="ARBA" id="ARBA00022989"/>
    </source>
</evidence>
<dbReference type="RefSeq" id="WP_135618389.1">
    <property type="nucleotide sequence ID" value="NZ_RQGG01000013.1"/>
</dbReference>
<organism evidence="7 8">
    <name type="scientific">Leptospira kemamanensis</name>
    <dbReference type="NCBI Taxonomy" id="2484942"/>
    <lineage>
        <taxon>Bacteria</taxon>
        <taxon>Pseudomonadati</taxon>
        <taxon>Spirochaetota</taxon>
        <taxon>Spirochaetia</taxon>
        <taxon>Leptospirales</taxon>
        <taxon>Leptospiraceae</taxon>
        <taxon>Leptospira</taxon>
    </lineage>
</organism>
<gene>
    <name evidence="7" type="ORF">EHQ59_06075</name>
</gene>
<dbReference type="InterPro" id="IPR007016">
    <property type="entry name" value="O-antigen_ligase-rel_domated"/>
</dbReference>
<dbReference type="OrthoDB" id="345652at2"/>
<feature type="transmembrane region" description="Helical" evidence="5">
    <location>
        <begin position="115"/>
        <end position="135"/>
    </location>
</feature>
<dbReference type="PANTHER" id="PTHR37422:SF13">
    <property type="entry name" value="LIPOPOLYSACCHARIDE BIOSYNTHESIS PROTEIN PA4999-RELATED"/>
    <property type="match status" value="1"/>
</dbReference>
<dbReference type="PANTHER" id="PTHR37422">
    <property type="entry name" value="TEICHURONIC ACID BIOSYNTHESIS PROTEIN TUAE"/>
    <property type="match status" value="1"/>
</dbReference>
<feature type="transmembrane region" description="Helical" evidence="5">
    <location>
        <begin position="57"/>
        <end position="73"/>
    </location>
</feature>
<dbReference type="EMBL" id="RQGG01000013">
    <property type="protein sequence ID" value="TGL55169.1"/>
    <property type="molecule type" value="Genomic_DNA"/>
</dbReference>
<evidence type="ECO:0000256" key="5">
    <source>
        <dbReference type="SAM" id="Phobius"/>
    </source>
</evidence>
<dbReference type="GO" id="GO:0016874">
    <property type="term" value="F:ligase activity"/>
    <property type="evidence" value="ECO:0007669"/>
    <property type="project" value="UniProtKB-KW"/>
</dbReference>
<name>A0A4R9JTS6_9LEPT</name>
<keyword evidence="2 5" id="KW-0812">Transmembrane</keyword>
<feature type="transmembrane region" description="Helical" evidence="5">
    <location>
        <begin position="206"/>
        <end position="225"/>
    </location>
</feature>
<evidence type="ECO:0000313" key="7">
    <source>
        <dbReference type="EMBL" id="TGL55169.1"/>
    </source>
</evidence>
<reference evidence="7" key="1">
    <citation type="journal article" date="2019" name="PLoS Negl. Trop. Dis.">
        <title>Revisiting the worldwide diversity of Leptospira species in the environment.</title>
        <authorList>
            <person name="Vincent A.T."/>
            <person name="Schiettekatte O."/>
            <person name="Bourhy P."/>
            <person name="Veyrier F.J."/>
            <person name="Picardeau M."/>
        </authorList>
    </citation>
    <scope>NUCLEOTIDE SEQUENCE [LARGE SCALE GENOMIC DNA]</scope>
    <source>
        <strain evidence="7">201702454</strain>
    </source>
</reference>
<feature type="domain" description="O-antigen ligase-related" evidence="6">
    <location>
        <begin position="216"/>
        <end position="366"/>
    </location>
</feature>
<dbReference type="GO" id="GO:0016020">
    <property type="term" value="C:membrane"/>
    <property type="evidence" value="ECO:0007669"/>
    <property type="project" value="UniProtKB-SubCell"/>
</dbReference>
<keyword evidence="3 5" id="KW-1133">Transmembrane helix</keyword>
<evidence type="ECO:0000313" key="8">
    <source>
        <dbReference type="Proteomes" id="UP000297609"/>
    </source>
</evidence>
<evidence type="ECO:0000256" key="2">
    <source>
        <dbReference type="ARBA" id="ARBA00022692"/>
    </source>
</evidence>
<feature type="transmembrane region" description="Helical" evidence="5">
    <location>
        <begin position="254"/>
        <end position="273"/>
    </location>
</feature>
<keyword evidence="8" id="KW-1185">Reference proteome</keyword>
<keyword evidence="7" id="KW-0436">Ligase</keyword>
<dbReference type="InterPro" id="IPR051533">
    <property type="entry name" value="WaaL-like"/>
</dbReference>
<proteinExistence type="predicted"/>
<protein>
    <submittedName>
        <fullName evidence="7">O-antigen ligase family protein</fullName>
    </submittedName>
</protein>